<evidence type="ECO:0000313" key="3">
    <source>
        <dbReference type="Proteomes" id="UP000271241"/>
    </source>
</evidence>
<proteinExistence type="predicted"/>
<gene>
    <name evidence="2" type="ORF">THASP1DRAFT_26211</name>
</gene>
<name>A0A4P9XHU7_9FUNG</name>
<feature type="region of interest" description="Disordered" evidence="1">
    <location>
        <begin position="1"/>
        <end position="23"/>
    </location>
</feature>
<evidence type="ECO:0000256" key="1">
    <source>
        <dbReference type="SAM" id="MobiDB-lite"/>
    </source>
</evidence>
<keyword evidence="3" id="KW-1185">Reference proteome</keyword>
<organism evidence="2 3">
    <name type="scientific">Thamnocephalis sphaerospora</name>
    <dbReference type="NCBI Taxonomy" id="78915"/>
    <lineage>
        <taxon>Eukaryota</taxon>
        <taxon>Fungi</taxon>
        <taxon>Fungi incertae sedis</taxon>
        <taxon>Zoopagomycota</taxon>
        <taxon>Zoopagomycotina</taxon>
        <taxon>Zoopagomycetes</taxon>
        <taxon>Zoopagales</taxon>
        <taxon>Sigmoideomycetaceae</taxon>
        <taxon>Thamnocephalis</taxon>
    </lineage>
</organism>
<reference evidence="3" key="1">
    <citation type="journal article" date="2018" name="Nat. Microbiol.">
        <title>Leveraging single-cell genomics to expand the fungal tree of life.</title>
        <authorList>
            <person name="Ahrendt S.R."/>
            <person name="Quandt C.A."/>
            <person name="Ciobanu D."/>
            <person name="Clum A."/>
            <person name="Salamov A."/>
            <person name="Andreopoulos B."/>
            <person name="Cheng J.F."/>
            <person name="Woyke T."/>
            <person name="Pelin A."/>
            <person name="Henrissat B."/>
            <person name="Reynolds N.K."/>
            <person name="Benny G.L."/>
            <person name="Smith M.E."/>
            <person name="James T.Y."/>
            <person name="Grigoriev I.V."/>
        </authorList>
    </citation>
    <scope>NUCLEOTIDE SEQUENCE [LARGE SCALE GENOMIC DNA]</scope>
    <source>
        <strain evidence="3">RSA 1356</strain>
    </source>
</reference>
<protein>
    <submittedName>
        <fullName evidence="2">Uncharacterized protein</fullName>
    </submittedName>
</protein>
<evidence type="ECO:0000313" key="2">
    <source>
        <dbReference type="EMBL" id="RKP05262.1"/>
    </source>
</evidence>
<accession>A0A4P9XHU7</accession>
<sequence length="184" mass="20198">MAQRRDGVHSSDPCTHTHHHQLPSDMATEHASCVPLWPEGPTAYDRCLGRACQEATITRSITSHAADAPASGDDAMALVMDRTTFAQLYARQRRILFLLLLRLTSVNVRVQPKAPHANADSPRCSSMNTCITAVAQWQQCTGVTDAFRGRRSVRMQVAQNQWAACRQTAIAAVAMKAAAWTITK</sequence>
<dbReference type="Proteomes" id="UP000271241">
    <property type="component" value="Unassembled WGS sequence"/>
</dbReference>
<dbReference type="AlphaFoldDB" id="A0A4P9XHU7"/>
<dbReference type="EMBL" id="KZ993193">
    <property type="protein sequence ID" value="RKP05262.1"/>
    <property type="molecule type" value="Genomic_DNA"/>
</dbReference>